<sequence>MSLAQLKYFVAVAEEGNVTRAATRLRIAQPPLTRQIRSLEEELGVALFERTARGVRLLPSGETMLAHARAILAQVDAAVVAVQTSAPVLSGAPAVDSPR</sequence>
<dbReference type="PANTHER" id="PTHR30346">
    <property type="entry name" value="TRANSCRIPTIONAL DUAL REGULATOR HCAR-RELATED"/>
    <property type="match status" value="1"/>
</dbReference>
<keyword evidence="7" id="KW-1185">Reference proteome</keyword>
<gene>
    <name evidence="6" type="ORF">E8A74_37160</name>
</gene>
<evidence type="ECO:0000259" key="5">
    <source>
        <dbReference type="PROSITE" id="PS50931"/>
    </source>
</evidence>
<evidence type="ECO:0000256" key="2">
    <source>
        <dbReference type="ARBA" id="ARBA00023015"/>
    </source>
</evidence>
<dbReference type="Pfam" id="PF00126">
    <property type="entry name" value="HTH_1"/>
    <property type="match status" value="1"/>
</dbReference>
<keyword evidence="3" id="KW-0238">DNA-binding</keyword>
<proteinExistence type="inferred from homology"/>
<comment type="caution">
    <text evidence="6">The sequence shown here is derived from an EMBL/GenBank/DDBJ whole genome shotgun (WGS) entry which is preliminary data.</text>
</comment>
<dbReference type="PRINTS" id="PR00039">
    <property type="entry name" value="HTHLYSR"/>
</dbReference>
<evidence type="ECO:0000313" key="6">
    <source>
        <dbReference type="EMBL" id="TKC99536.1"/>
    </source>
</evidence>
<dbReference type="OrthoDB" id="5338251at2"/>
<dbReference type="AlphaFoldDB" id="A0A4U1IZM0"/>
<dbReference type="EMBL" id="SSMQ01000055">
    <property type="protein sequence ID" value="TKC99536.1"/>
    <property type="molecule type" value="Genomic_DNA"/>
</dbReference>
<dbReference type="InterPro" id="IPR000847">
    <property type="entry name" value="LysR_HTH_N"/>
</dbReference>
<dbReference type="PANTHER" id="PTHR30346:SF28">
    <property type="entry name" value="HTH-TYPE TRANSCRIPTIONAL REGULATOR CYNR"/>
    <property type="match status" value="1"/>
</dbReference>
<evidence type="ECO:0000256" key="4">
    <source>
        <dbReference type="ARBA" id="ARBA00023163"/>
    </source>
</evidence>
<dbReference type="GO" id="GO:0003700">
    <property type="term" value="F:DNA-binding transcription factor activity"/>
    <property type="evidence" value="ECO:0007669"/>
    <property type="project" value="InterPro"/>
</dbReference>
<keyword evidence="4" id="KW-0804">Transcription</keyword>
<feature type="domain" description="HTH lysR-type" evidence="5">
    <location>
        <begin position="1"/>
        <end position="58"/>
    </location>
</feature>
<reference evidence="6 7" key="1">
    <citation type="submission" date="2019-04" db="EMBL/GenBank/DDBJ databases">
        <authorList>
            <person name="Li Y."/>
            <person name="Wang J."/>
        </authorList>
    </citation>
    <scope>NUCLEOTIDE SEQUENCE [LARGE SCALE GENOMIC DNA]</scope>
    <source>
        <strain evidence="6 7">DSM 14668</strain>
    </source>
</reference>
<evidence type="ECO:0000256" key="3">
    <source>
        <dbReference type="ARBA" id="ARBA00023125"/>
    </source>
</evidence>
<accession>A0A4U1IZM0</accession>
<dbReference type="Gene3D" id="1.10.10.10">
    <property type="entry name" value="Winged helix-like DNA-binding domain superfamily/Winged helix DNA-binding domain"/>
    <property type="match status" value="1"/>
</dbReference>
<comment type="similarity">
    <text evidence="1">Belongs to the LysR transcriptional regulatory family.</text>
</comment>
<dbReference type="Proteomes" id="UP000309215">
    <property type="component" value="Unassembled WGS sequence"/>
</dbReference>
<dbReference type="GO" id="GO:0032993">
    <property type="term" value="C:protein-DNA complex"/>
    <property type="evidence" value="ECO:0007669"/>
    <property type="project" value="TreeGrafter"/>
</dbReference>
<name>A0A4U1IZM0_9BACT</name>
<keyword evidence="2" id="KW-0805">Transcription regulation</keyword>
<protein>
    <submittedName>
        <fullName evidence="6">LysR family transcriptional regulator</fullName>
    </submittedName>
</protein>
<dbReference type="FunFam" id="1.10.10.10:FF:000001">
    <property type="entry name" value="LysR family transcriptional regulator"/>
    <property type="match status" value="1"/>
</dbReference>
<evidence type="ECO:0000256" key="1">
    <source>
        <dbReference type="ARBA" id="ARBA00009437"/>
    </source>
</evidence>
<dbReference type="SUPFAM" id="SSF46785">
    <property type="entry name" value="Winged helix' DNA-binding domain"/>
    <property type="match status" value="1"/>
</dbReference>
<evidence type="ECO:0000313" key="7">
    <source>
        <dbReference type="Proteomes" id="UP000309215"/>
    </source>
</evidence>
<dbReference type="GO" id="GO:0003677">
    <property type="term" value="F:DNA binding"/>
    <property type="evidence" value="ECO:0007669"/>
    <property type="project" value="UniProtKB-KW"/>
</dbReference>
<organism evidence="6 7">
    <name type="scientific">Polyangium fumosum</name>
    <dbReference type="NCBI Taxonomy" id="889272"/>
    <lineage>
        <taxon>Bacteria</taxon>
        <taxon>Pseudomonadati</taxon>
        <taxon>Myxococcota</taxon>
        <taxon>Polyangia</taxon>
        <taxon>Polyangiales</taxon>
        <taxon>Polyangiaceae</taxon>
        <taxon>Polyangium</taxon>
    </lineage>
</organism>
<dbReference type="InterPro" id="IPR036390">
    <property type="entry name" value="WH_DNA-bd_sf"/>
</dbReference>
<dbReference type="RefSeq" id="WP_136933843.1">
    <property type="nucleotide sequence ID" value="NZ_SSMQ01000055.1"/>
</dbReference>
<dbReference type="PROSITE" id="PS50931">
    <property type="entry name" value="HTH_LYSR"/>
    <property type="match status" value="1"/>
</dbReference>
<dbReference type="InterPro" id="IPR036388">
    <property type="entry name" value="WH-like_DNA-bd_sf"/>
</dbReference>